<dbReference type="PANTHER" id="PTHR13500:SF0">
    <property type="entry name" value="NUCLEOLAR PRE-RIBOSOMAL-ASSOCIATED PROTEIN 1"/>
    <property type="match status" value="1"/>
</dbReference>
<keyword evidence="1" id="KW-1133">Transmembrane helix</keyword>
<evidence type="ECO:0008006" key="7">
    <source>
        <dbReference type="Google" id="ProtNLM"/>
    </source>
</evidence>
<name>A0A0W4ZVV4_PNEJ7</name>
<keyword evidence="1" id="KW-0812">Transmembrane</keyword>
<dbReference type="GO" id="GO:0000463">
    <property type="term" value="P:maturation of LSU-rRNA from tricistronic rRNA transcript (SSU-rRNA, 5.8S rRNA, LSU-rRNA)"/>
    <property type="evidence" value="ECO:0007669"/>
    <property type="project" value="TreeGrafter"/>
</dbReference>
<dbReference type="Pfam" id="PF16201">
    <property type="entry name" value="NopRA1"/>
    <property type="match status" value="1"/>
</dbReference>
<feature type="transmembrane region" description="Helical" evidence="1">
    <location>
        <begin position="89"/>
        <end position="112"/>
    </location>
</feature>
<dbReference type="GeneID" id="28939115"/>
<dbReference type="InterPro" id="IPR021714">
    <property type="entry name" value="URB1_N"/>
</dbReference>
<feature type="domain" description="URB1 central HEAT repeat" evidence="4">
    <location>
        <begin position="581"/>
        <end position="776"/>
    </location>
</feature>
<organism evidence="5 6">
    <name type="scientific">Pneumocystis jirovecii (strain RU7)</name>
    <name type="common">Human pneumocystis pneumonia agent</name>
    <dbReference type="NCBI Taxonomy" id="1408657"/>
    <lineage>
        <taxon>Eukaryota</taxon>
        <taxon>Fungi</taxon>
        <taxon>Dikarya</taxon>
        <taxon>Ascomycota</taxon>
        <taxon>Taphrinomycotina</taxon>
        <taxon>Pneumocystomycetes</taxon>
        <taxon>Pneumocystaceae</taxon>
        <taxon>Pneumocystis</taxon>
    </lineage>
</organism>
<gene>
    <name evidence="5" type="ORF">T551_00594</name>
</gene>
<dbReference type="GO" id="GO:0000466">
    <property type="term" value="P:maturation of 5.8S rRNA from tricistronic rRNA transcript (SSU-rRNA, 5.8S rRNA, LSU-rRNA)"/>
    <property type="evidence" value="ECO:0007669"/>
    <property type="project" value="TreeGrafter"/>
</dbReference>
<dbReference type="InterPro" id="IPR059018">
    <property type="entry name" value="HEAT_URB1"/>
</dbReference>
<protein>
    <recommendedName>
        <fullName evidence="7">Nucleolar pre-ribosomal-associated protein 1 C-terminal domain-containing protein</fullName>
    </recommendedName>
</protein>
<dbReference type="PANTHER" id="PTHR13500">
    <property type="entry name" value="NUCLEOLAR PRERIBOSOMAL-ASSOCIATED PROTEIN 1"/>
    <property type="match status" value="1"/>
</dbReference>
<dbReference type="Pfam" id="PF11707">
    <property type="entry name" value="Npa1"/>
    <property type="match status" value="1"/>
</dbReference>
<evidence type="ECO:0000259" key="4">
    <source>
        <dbReference type="Pfam" id="PF26140"/>
    </source>
</evidence>
<dbReference type="Proteomes" id="UP000053447">
    <property type="component" value="Unassembled WGS sequence"/>
</dbReference>
<evidence type="ECO:0000313" key="6">
    <source>
        <dbReference type="Proteomes" id="UP000053447"/>
    </source>
</evidence>
<dbReference type="InterPro" id="IPR032436">
    <property type="entry name" value="URB1_C"/>
</dbReference>
<dbReference type="OrthoDB" id="72892at2759"/>
<feature type="domain" description="URB1 C-terminal" evidence="3">
    <location>
        <begin position="1527"/>
        <end position="1718"/>
    </location>
</feature>
<accession>A0A0W4ZVV4</accession>
<feature type="transmembrane region" description="Helical" evidence="1">
    <location>
        <begin position="1518"/>
        <end position="1537"/>
    </location>
</feature>
<evidence type="ECO:0000313" key="5">
    <source>
        <dbReference type="EMBL" id="KTW32504.1"/>
    </source>
</evidence>
<evidence type="ECO:0000259" key="3">
    <source>
        <dbReference type="Pfam" id="PF16201"/>
    </source>
</evidence>
<dbReference type="RefSeq" id="XP_018231196.1">
    <property type="nucleotide sequence ID" value="XM_018372860.1"/>
</dbReference>
<sequence>MSLDSFKNYLKLNNIIADDLKSFVTTKVYSNPSFVLIGLKKVLSFFKECETYLNEKSGNYQILLSYFNTEIPCQEIFELWIYFYQHNNFSIISIILEIMISVIRIVGLLGIYTSGNKIIKRILNFHIKSIYRSLNSDVDLLVVRGMKLLIEMLHFNSGSLMLEIFNSFDFSHKVVFKILRSFSKASNSVIFQINRQFSTFETPRIFMIRFILCFLRLGSVSLKSELLSYKNIFYDIFSGLIRDNTDFIREVLDIITRYVIFEKGIPRSIKLPLFNDYVLNKLVMLYSGADGEVSRSIIIHNFLVFLCTRPGMGVCFESNGWYPKSGTDLKKNEDPLIYNKILSVFIFKLKITQDVLQQELFLKICQACPELIAHCASQFSINIRFDPHLTVSWLSISSIYQSIILLPIPPMTIFDISLELVLNSILENILPLALTKVSLTLGLRHNNDLVVFFTVNLVLSSINKYSLIIAMLDKNNLDVFIFERKRLRQLLKEMFLERLPDIHIVFFLFKTIWEKSNSLLKFSIVKLFSYYIEFFPEIVFLQKHNYSSILIKGFSGMSKNVYSSLIFYYLFRIFHKFLPILDWWNKKQEYLDSIFTTLVKFYLFCENEEFKKEYKDLISCLLVSSNAFSSVSFMDSGELILKSLDDVKCFSNDVDIVVDFLGNSLMHFMNSPHKYMDDFIAFIFDYKLEINQRFPGLIIIVLLEQWGYFFFHSMSSNDDKILIASWLSRIIGFFALNEDIWEISKKICFRLVNLTQKYSIEIAQIFNRTKMYIGFLDDLLFLDKIFFENPVFFLTIKGCQNISFTNYRYSCDLLNDSFVLIDFILHGEILQLSMYFDDILYYIQSRYIRVSLLDVIALKKVIYLLLRDDKKATCEFNDILLKYFKIIKSIGNVLKDTKDFEKFRKIIIEGSNWKDNYLNFKCKINSFKIKTFSKEFVHLIVEFIDPLSSYLLLEIIDKTYAGFISVLTDKLIRAISLSSNEWNEVLLLLKPYWPENQFSVISVEILEKYIQEIYVFGSVDSDVFGFFELIFNYFFTINFIEIVEFSDLISIFNMGLRNGYYLNIILKLLTSRVSSLANNVAYDFCAFIDNGFFLTLQNINDVFSLDLINKLCAKSIVFFEMMCGNLCEIVEKCKNTFNLPSFFLTNLLCIIDAYVLWKNHILENKNYAMIKMLESRLIYLLQYVEDDLLKGFFNENDEGVLLFQILFKSIKINLFEDGKKILNKFCTRCDKMILNRRFVQVIELMTYIYGNELIDNYIKIWFINVTKLLIECFSEERLSSSFIDFLESFIDYLTFSKKRLSNYVLENFYLLIEIGLKNHILVYNVVRFISVIVKGFNMDDSTLFVLLILSRSDDWKDINNNVSISFEHRLIIVQLLHYFTCNSSNFASLSIVENICSIYTGTTHIIDRVLLYILQKNEESFRHNFFNKKIVFNVESNIKKNLPLKFFYSEADLTITLSSELLTRSIYFFPLEELSLDFFEMSKDKVILYCNKVEIVYDPLFFLPLIMAYINLEEQLSFMFLIDSGILGYILISLSSYDMKVRKMSLAVLSVLKNSISTIHFSEKSQILMFFQVLKSSISISSIELGPISYVVSLFMALSIQIITNPSHFLFDEVCRFYLQRPKLDFQDVPMFYIFWSGSCNYYKQSNWLISFLNFGLRTLMDYKIYKKRHIFELLCCLFSSELATSEIRFRIINLFSSALDIYQVNLSLVRDYGIVSWVEQQIVICNDKTLKSMLMRLFLRLHNLNLKTVYKYKKM</sequence>
<dbReference type="GO" id="GO:0005730">
    <property type="term" value="C:nucleolus"/>
    <property type="evidence" value="ECO:0007669"/>
    <property type="project" value="TreeGrafter"/>
</dbReference>
<feature type="domain" description="URB1 N-terminal" evidence="2">
    <location>
        <begin position="73"/>
        <end position="395"/>
    </location>
</feature>
<dbReference type="InterPro" id="IPR039844">
    <property type="entry name" value="URB1"/>
</dbReference>
<proteinExistence type="predicted"/>
<dbReference type="EMBL" id="LFWA01000002">
    <property type="protein sequence ID" value="KTW32504.1"/>
    <property type="molecule type" value="Genomic_DNA"/>
</dbReference>
<dbReference type="STRING" id="1408657.A0A0W4ZVV4"/>
<keyword evidence="1" id="KW-0472">Membrane</keyword>
<evidence type="ECO:0000259" key="2">
    <source>
        <dbReference type="Pfam" id="PF11707"/>
    </source>
</evidence>
<reference evidence="6" key="1">
    <citation type="journal article" date="2016" name="Nat. Commun.">
        <title>Genome analysis of three Pneumocystis species reveals adaptation mechanisms to life exclusively in mammalian hosts.</title>
        <authorList>
            <person name="Ma L."/>
            <person name="Chen Z."/>
            <person name="Huang D.W."/>
            <person name="Kutty G."/>
            <person name="Ishihara M."/>
            <person name="Wang H."/>
            <person name="Abouelleil A."/>
            <person name="Bishop L."/>
            <person name="Davey E."/>
            <person name="Deng R."/>
            <person name="Deng X."/>
            <person name="Fan L."/>
            <person name="Fantoni G."/>
            <person name="Fitzgerald M."/>
            <person name="Gogineni E."/>
            <person name="Goldberg J.M."/>
            <person name="Handley G."/>
            <person name="Hu X."/>
            <person name="Huber C."/>
            <person name="Jiao X."/>
            <person name="Jones K."/>
            <person name="Levin J.Z."/>
            <person name="Liu Y."/>
            <person name="Macdonald P."/>
            <person name="Melnikov A."/>
            <person name="Raley C."/>
            <person name="Sassi M."/>
            <person name="Sherman B.T."/>
            <person name="Song X."/>
            <person name="Sykes S."/>
            <person name="Tran B."/>
            <person name="Walsh L."/>
            <person name="Xia Y."/>
            <person name="Yang J."/>
            <person name="Young S."/>
            <person name="Zeng Q."/>
            <person name="Zheng X."/>
            <person name="Stephens R."/>
            <person name="Nusbaum C."/>
            <person name="Birren B.W."/>
            <person name="Azadi P."/>
            <person name="Lempicki R.A."/>
            <person name="Cuomo C.A."/>
            <person name="Kovacs J.A."/>
        </authorList>
    </citation>
    <scope>NUCLEOTIDE SEQUENCE [LARGE SCALE GENOMIC DNA]</scope>
    <source>
        <strain evidence="6">RU7</strain>
    </source>
</reference>
<dbReference type="Pfam" id="PF26140">
    <property type="entry name" value="HEAT_URB1"/>
    <property type="match status" value="1"/>
</dbReference>
<dbReference type="VEuPathDB" id="FungiDB:T551_00594"/>
<comment type="caution">
    <text evidence="5">The sequence shown here is derived from an EMBL/GenBank/DDBJ whole genome shotgun (WGS) entry which is preliminary data.</text>
</comment>
<evidence type="ECO:0000256" key="1">
    <source>
        <dbReference type="SAM" id="Phobius"/>
    </source>
</evidence>
<keyword evidence="6" id="KW-1185">Reference proteome</keyword>